<reference evidence="2 3" key="1">
    <citation type="submission" date="2020-10" db="EMBL/GenBank/DDBJ databases">
        <title>Draft genome sequences of plant-associated actinobacteria.</title>
        <authorList>
            <person name="Tarlachkov S.V."/>
            <person name="Starodumova I.P."/>
            <person name="Dorofeeva L.V."/>
            <person name="Prisyazhnaya N.V."/>
            <person name="Roubtsova T.V."/>
            <person name="Chizhov V.N."/>
            <person name="Nadler S.A."/>
            <person name="Subbotin S.A."/>
            <person name="Evtushenko L.I."/>
        </authorList>
    </citation>
    <scope>NUCLEOTIDE SEQUENCE [LARGE SCALE GENOMIC DNA]</scope>
    <source>
        <strain evidence="2 3">VKM Ac-2886</strain>
    </source>
</reference>
<gene>
    <name evidence="2" type="ORF">ITJ42_15830</name>
</gene>
<dbReference type="EMBL" id="JADKRP010000007">
    <property type="protein sequence ID" value="MBF4632689.1"/>
    <property type="molecule type" value="Genomic_DNA"/>
</dbReference>
<evidence type="ECO:0000313" key="2">
    <source>
        <dbReference type="EMBL" id="MBF4632689.1"/>
    </source>
</evidence>
<dbReference type="RefSeq" id="WP_194676258.1">
    <property type="nucleotide sequence ID" value="NZ_JADKRP010000007.1"/>
</dbReference>
<name>A0A8I0VIP5_9MICO</name>
<feature type="region of interest" description="Disordered" evidence="1">
    <location>
        <begin position="1"/>
        <end position="21"/>
    </location>
</feature>
<feature type="non-terminal residue" evidence="2">
    <location>
        <position position="123"/>
    </location>
</feature>
<sequence>MPGVAMPSPDPDPSVAPQDSAADVATDALIHSSVLARDVMGKFCRPSLDEKTWINDLYPSLTSAGGEAYATVDPANVPCTSVTGEPHLIDGDAAFTMVIGVPTDGGEYRLYVHRAETTDPWLV</sequence>
<comment type="caution">
    <text evidence="2">The sequence shown here is derived from an EMBL/GenBank/DDBJ whole genome shotgun (WGS) entry which is preliminary data.</text>
</comment>
<evidence type="ECO:0000256" key="1">
    <source>
        <dbReference type="SAM" id="MobiDB-lite"/>
    </source>
</evidence>
<accession>A0A8I0VIP5</accession>
<protein>
    <submittedName>
        <fullName evidence="2">Uncharacterized protein</fullName>
    </submittedName>
</protein>
<dbReference type="AlphaFoldDB" id="A0A8I0VIP5"/>
<proteinExistence type="predicted"/>
<organism evidence="2 3">
    <name type="scientific">Clavibacter phaseoli</name>
    <dbReference type="NCBI Taxonomy" id="1734031"/>
    <lineage>
        <taxon>Bacteria</taxon>
        <taxon>Bacillati</taxon>
        <taxon>Actinomycetota</taxon>
        <taxon>Actinomycetes</taxon>
        <taxon>Micrococcales</taxon>
        <taxon>Microbacteriaceae</taxon>
        <taxon>Clavibacter</taxon>
    </lineage>
</organism>
<evidence type="ECO:0000313" key="3">
    <source>
        <dbReference type="Proteomes" id="UP000634579"/>
    </source>
</evidence>
<keyword evidence="3" id="KW-1185">Reference proteome</keyword>
<dbReference type="Proteomes" id="UP000634579">
    <property type="component" value="Unassembled WGS sequence"/>
</dbReference>